<reference evidence="1 2" key="2">
    <citation type="submission" date="2015-05" db="EMBL/GenBank/DDBJ databases">
        <authorList>
            <person name="Morales-Cruz A."/>
            <person name="Amrine K.C."/>
            <person name="Cantu D."/>
        </authorList>
    </citation>
    <scope>NUCLEOTIDE SEQUENCE [LARGE SCALE GENOMIC DNA]</scope>
    <source>
        <strain evidence="1">DA912</strain>
    </source>
</reference>
<name>A0A0G2HJV6_9PEZI</name>
<evidence type="ECO:0000313" key="1">
    <source>
        <dbReference type="EMBL" id="KKY35318.1"/>
    </source>
</evidence>
<keyword evidence="2" id="KW-1185">Reference proteome</keyword>
<dbReference type="Proteomes" id="UP000034680">
    <property type="component" value="Unassembled WGS sequence"/>
</dbReference>
<dbReference type="AlphaFoldDB" id="A0A0G2HJV6"/>
<sequence length="119" mass="13977">MGSFSDLQRLYLPDSGCVLLQLSVHLINNTIIHADNDYLLKSKNNIINFVGTDQKRRKLFGLEYGHIADYNFFGVEFESKHDHDHVQLTFIDPIQQQLKPKHRLNHRLTQSDFVKHEFN</sequence>
<dbReference type="EMBL" id="LCUC01000166">
    <property type="protein sequence ID" value="KKY35318.1"/>
    <property type="molecule type" value="Genomic_DNA"/>
</dbReference>
<organism evidence="1 2">
    <name type="scientific">Diaporthe ampelina</name>
    <dbReference type="NCBI Taxonomy" id="1214573"/>
    <lineage>
        <taxon>Eukaryota</taxon>
        <taxon>Fungi</taxon>
        <taxon>Dikarya</taxon>
        <taxon>Ascomycota</taxon>
        <taxon>Pezizomycotina</taxon>
        <taxon>Sordariomycetes</taxon>
        <taxon>Sordariomycetidae</taxon>
        <taxon>Diaporthales</taxon>
        <taxon>Diaporthaceae</taxon>
        <taxon>Diaporthe</taxon>
    </lineage>
</organism>
<evidence type="ECO:0000313" key="2">
    <source>
        <dbReference type="Proteomes" id="UP000034680"/>
    </source>
</evidence>
<protein>
    <submittedName>
        <fullName evidence="1">Uncharacterized protein</fullName>
    </submittedName>
</protein>
<proteinExistence type="predicted"/>
<gene>
    <name evidence="1" type="ORF">UCDDA912_g04738</name>
</gene>
<accession>A0A0G2HJV6</accession>
<reference evidence="1 2" key="1">
    <citation type="submission" date="2015-05" db="EMBL/GenBank/DDBJ databases">
        <title>Distinctive expansion of gene families associated with plant cell wall degradation and secondary metabolism in the genomes of grapevine trunk pathogens.</title>
        <authorList>
            <person name="Lawrence D.P."/>
            <person name="Travadon R."/>
            <person name="Rolshausen P.E."/>
            <person name="Baumgartner K."/>
        </authorList>
    </citation>
    <scope>NUCLEOTIDE SEQUENCE [LARGE SCALE GENOMIC DNA]</scope>
    <source>
        <strain evidence="1">DA912</strain>
    </source>
</reference>
<comment type="caution">
    <text evidence="1">The sequence shown here is derived from an EMBL/GenBank/DDBJ whole genome shotgun (WGS) entry which is preliminary data.</text>
</comment>